<feature type="domain" description="J" evidence="6">
    <location>
        <begin position="6"/>
        <end position="71"/>
    </location>
</feature>
<keyword evidence="5" id="KW-0472">Membrane</keyword>
<keyword evidence="1" id="KW-0677">Repeat</keyword>
<feature type="compositionally biased region" description="Basic and acidic residues" evidence="4">
    <location>
        <begin position="65"/>
        <end position="74"/>
    </location>
</feature>
<feature type="transmembrane region" description="Helical" evidence="5">
    <location>
        <begin position="435"/>
        <end position="454"/>
    </location>
</feature>
<feature type="transmembrane region" description="Helical" evidence="5">
    <location>
        <begin position="407"/>
        <end position="429"/>
    </location>
</feature>
<dbReference type="Pfam" id="PF13414">
    <property type="entry name" value="TPR_11"/>
    <property type="match status" value="1"/>
</dbReference>
<feature type="region of interest" description="Disordered" evidence="4">
    <location>
        <begin position="65"/>
        <end position="87"/>
    </location>
</feature>
<dbReference type="RefSeq" id="WP_015229907.1">
    <property type="nucleotide sequence ID" value="NC_019780.1"/>
</dbReference>
<feature type="repeat" description="TPR" evidence="3">
    <location>
        <begin position="153"/>
        <end position="186"/>
    </location>
</feature>
<gene>
    <name evidence="7" type="ORF">Dacsa_2301</name>
</gene>
<dbReference type="InterPro" id="IPR018253">
    <property type="entry name" value="DnaJ_domain_CS"/>
</dbReference>
<dbReference type="SMART" id="SM00028">
    <property type="entry name" value="TPR"/>
    <property type="match status" value="3"/>
</dbReference>
<keyword evidence="2 3" id="KW-0802">TPR repeat</keyword>
<reference evidence="7" key="1">
    <citation type="submission" date="2012-04" db="EMBL/GenBank/DDBJ databases">
        <title>Finished genome of Dactylococcopsis salina PCC 8305.</title>
        <authorList>
            <consortium name="US DOE Joint Genome Institute"/>
            <person name="Gugger M."/>
            <person name="Coursin T."/>
            <person name="Rippka R."/>
            <person name="Tandeau De Marsac N."/>
            <person name="Huntemann M."/>
            <person name="Wei C.-L."/>
            <person name="Han J."/>
            <person name="Detter J.C."/>
            <person name="Han C."/>
            <person name="Tapia R."/>
            <person name="Daligault H."/>
            <person name="Chen A."/>
            <person name="Krypides N."/>
            <person name="Mavromatis K."/>
            <person name="Markowitz V."/>
            <person name="Szeto E."/>
            <person name="Ivanova N."/>
            <person name="Ovchinnikova G."/>
            <person name="Pagani I."/>
            <person name="Pati A."/>
            <person name="Goodwin L."/>
            <person name="Peters L."/>
            <person name="Pitluck S."/>
            <person name="Woyke T."/>
            <person name="Kerfeld C."/>
        </authorList>
    </citation>
    <scope>NUCLEOTIDE SEQUENCE [LARGE SCALE GENOMIC DNA]</scope>
    <source>
        <strain evidence="7">PCC 8305</strain>
    </source>
</reference>
<dbReference type="HOGENOM" id="CLU_628385_0_0_3"/>
<dbReference type="PROSITE" id="PS50076">
    <property type="entry name" value="DNAJ_2"/>
    <property type="match status" value="1"/>
</dbReference>
<dbReference type="SMART" id="SM00271">
    <property type="entry name" value="DnaJ"/>
    <property type="match status" value="1"/>
</dbReference>
<dbReference type="OrthoDB" id="9779889at2"/>
<dbReference type="PANTHER" id="PTHR45188:SF2">
    <property type="entry name" value="DNAJ HOMOLOG SUBFAMILY C MEMBER 7"/>
    <property type="match status" value="1"/>
</dbReference>
<evidence type="ECO:0000313" key="8">
    <source>
        <dbReference type="Proteomes" id="UP000010482"/>
    </source>
</evidence>
<dbReference type="PANTHER" id="PTHR45188">
    <property type="entry name" value="DNAJ PROTEIN P58IPK HOMOLOG"/>
    <property type="match status" value="1"/>
</dbReference>
<feature type="compositionally biased region" description="Polar residues" evidence="4">
    <location>
        <begin position="75"/>
        <end position="86"/>
    </location>
</feature>
<evidence type="ECO:0000256" key="3">
    <source>
        <dbReference type="PROSITE-ProRule" id="PRU00339"/>
    </source>
</evidence>
<dbReference type="Proteomes" id="UP000010482">
    <property type="component" value="Chromosome"/>
</dbReference>
<dbReference type="InterPro" id="IPR001623">
    <property type="entry name" value="DnaJ_domain"/>
</dbReference>
<dbReference type="STRING" id="13035.Dacsa_2301"/>
<evidence type="ECO:0000256" key="1">
    <source>
        <dbReference type="ARBA" id="ARBA00022737"/>
    </source>
</evidence>
<dbReference type="AlphaFoldDB" id="K9YX61"/>
<proteinExistence type="predicted"/>
<evidence type="ECO:0000313" key="7">
    <source>
        <dbReference type="EMBL" id="AFZ50915.1"/>
    </source>
</evidence>
<protein>
    <submittedName>
        <fullName evidence="7">DnaJ-class molecular chaperone with C-terminal Zn finger domain</fullName>
    </submittedName>
</protein>
<name>K9YX61_DACS8</name>
<organism evidence="7 8">
    <name type="scientific">Dactylococcopsis salina (strain PCC 8305)</name>
    <name type="common">Myxobactron salinum</name>
    <dbReference type="NCBI Taxonomy" id="13035"/>
    <lineage>
        <taxon>Bacteria</taxon>
        <taxon>Bacillati</taxon>
        <taxon>Cyanobacteriota</taxon>
        <taxon>Cyanophyceae</taxon>
        <taxon>Nodosilineales</taxon>
        <taxon>Cymatolegaceae</taxon>
        <taxon>Dactylococcopsis</taxon>
    </lineage>
</organism>
<dbReference type="Gene3D" id="1.25.40.10">
    <property type="entry name" value="Tetratricopeptide repeat domain"/>
    <property type="match status" value="2"/>
</dbReference>
<dbReference type="PROSITE" id="PS00636">
    <property type="entry name" value="DNAJ_1"/>
    <property type="match status" value="1"/>
</dbReference>
<keyword evidence="5" id="KW-0812">Transmembrane</keyword>
<dbReference type="eggNOG" id="COG0484">
    <property type="taxonomic scope" value="Bacteria"/>
</dbReference>
<evidence type="ECO:0000259" key="6">
    <source>
        <dbReference type="PROSITE" id="PS50076"/>
    </source>
</evidence>
<dbReference type="PROSITE" id="PS50005">
    <property type="entry name" value="TPR"/>
    <property type="match status" value="1"/>
</dbReference>
<keyword evidence="5" id="KW-1133">Transmembrane helix</keyword>
<dbReference type="SUPFAM" id="SSF46565">
    <property type="entry name" value="Chaperone J-domain"/>
    <property type="match status" value="1"/>
</dbReference>
<feature type="transmembrane region" description="Helical" evidence="5">
    <location>
        <begin position="466"/>
        <end position="489"/>
    </location>
</feature>
<keyword evidence="8" id="KW-1185">Reference proteome</keyword>
<feature type="transmembrane region" description="Helical" evidence="5">
    <location>
        <begin position="369"/>
        <end position="395"/>
    </location>
</feature>
<evidence type="ECO:0000256" key="4">
    <source>
        <dbReference type="SAM" id="MobiDB-lite"/>
    </source>
</evidence>
<dbReference type="InterPro" id="IPR019734">
    <property type="entry name" value="TPR_rpt"/>
</dbReference>
<evidence type="ECO:0000256" key="2">
    <source>
        <dbReference type="ARBA" id="ARBA00022803"/>
    </source>
</evidence>
<dbReference type="InterPro" id="IPR036869">
    <property type="entry name" value="J_dom_sf"/>
</dbReference>
<feature type="transmembrane region" description="Helical" evidence="5">
    <location>
        <begin position="343"/>
        <end position="363"/>
    </location>
</feature>
<sequence>MPEHQDYYKLLHVSENADIEEIKRSFRRLVRDCHPDLHPNDAKAAERFRLLREAYEVLTDAAQRSRYDRGRQKSAESNSDQETSPQVHYVRGVEKILVQNYRGAIADLSATIRLNSRFIEAYLKRCEAYLALGEERAVLEDCQRILRYQPDSAIAYYYRGRARQRLGYTDSAVKAYSQAIRLNQDFPSPYYYRGVANYQLRYRKRAISDWRDYADICKQQGNIEGYNLAMDTLERYTGLQIRIGGRSIGQWWRSGTQSIERLLQRVSSRSSQVGRLGTQQIGRLFQNRRRDSSQVFSTFQNQLGAIFTAVGLGIQTFLKTLLQVMRNPVGGVLPAYGALEPKTALAVALGFIILGESCFLVGISSRFDLTLSVIFGGLGVGMIPILSIFVISIITRSFVNHDRHWTGDLFLASSAVLPLEFFFFLTVFSPWIPNLFLFILFIFPCSQTILLLYGGCSQLLNVSESLAAFLVPTIVVVTTLLTVLGISILL</sequence>
<dbReference type="SUPFAM" id="SSF48452">
    <property type="entry name" value="TPR-like"/>
    <property type="match status" value="1"/>
</dbReference>
<dbReference type="eggNOG" id="COG0457">
    <property type="taxonomic scope" value="Bacteria"/>
</dbReference>
<dbReference type="Gene3D" id="1.10.287.110">
    <property type="entry name" value="DnaJ domain"/>
    <property type="match status" value="1"/>
</dbReference>
<dbReference type="InterPro" id="IPR011990">
    <property type="entry name" value="TPR-like_helical_dom_sf"/>
</dbReference>
<dbReference type="PRINTS" id="PR00625">
    <property type="entry name" value="JDOMAIN"/>
</dbReference>
<accession>K9YX61</accession>
<dbReference type="Pfam" id="PF00226">
    <property type="entry name" value="DnaJ"/>
    <property type="match status" value="1"/>
</dbReference>
<dbReference type="CDD" id="cd06257">
    <property type="entry name" value="DnaJ"/>
    <property type="match status" value="1"/>
</dbReference>
<evidence type="ECO:0000256" key="5">
    <source>
        <dbReference type="SAM" id="Phobius"/>
    </source>
</evidence>
<dbReference type="EMBL" id="CP003944">
    <property type="protein sequence ID" value="AFZ50915.1"/>
    <property type="molecule type" value="Genomic_DNA"/>
</dbReference>
<dbReference type="KEGG" id="dsl:Dacsa_2301"/>